<evidence type="ECO:0000313" key="2">
    <source>
        <dbReference type="EMBL" id="MFD1517982.1"/>
    </source>
</evidence>
<accession>A0ABW4EU50</accession>
<dbReference type="InterPro" id="IPR029045">
    <property type="entry name" value="ClpP/crotonase-like_dom_sf"/>
</dbReference>
<dbReference type="Gene3D" id="3.90.226.10">
    <property type="entry name" value="2-enoyl-CoA Hydratase, Chain A, domain 1"/>
    <property type="match status" value="1"/>
</dbReference>
<dbReference type="Pfam" id="PF00378">
    <property type="entry name" value="ECH_1"/>
    <property type="match status" value="1"/>
</dbReference>
<proteinExistence type="inferred from homology"/>
<dbReference type="PANTHER" id="PTHR43802">
    <property type="entry name" value="ENOYL-COA HYDRATASE"/>
    <property type="match status" value="1"/>
</dbReference>
<evidence type="ECO:0000313" key="3">
    <source>
        <dbReference type="Proteomes" id="UP001597114"/>
    </source>
</evidence>
<dbReference type="Proteomes" id="UP001597114">
    <property type="component" value="Unassembled WGS sequence"/>
</dbReference>
<dbReference type="PANTHER" id="PTHR43802:SF1">
    <property type="entry name" value="IP11341P-RELATED"/>
    <property type="match status" value="1"/>
</dbReference>
<name>A0ABW4EU50_9PSEU</name>
<keyword evidence="3" id="KW-1185">Reference proteome</keyword>
<dbReference type="SUPFAM" id="SSF52096">
    <property type="entry name" value="ClpP/crotonase"/>
    <property type="match status" value="1"/>
</dbReference>
<protein>
    <submittedName>
        <fullName evidence="2">Enoyl-CoA hydratase/isomerase family protein</fullName>
    </submittedName>
</protein>
<sequence length="262" mass="28727">MPSTKETALVTPEYFDKYDNFTFGRDSEGVLLLRFHTNGGPVVFTGRTHQDFPAALDEISLDKDNKALVITGTGDAFMDQIDGPSLGEIFKPATWEKTRSEGSKVLQRLIELPMPVVGVANGPAIVHSEYLLLADIHIASERATYGDSPHPAFGITGGDGVQVVWEEIAGTARAKWLLWTGEQIDAQTALQWGVVNEVVAHDHAVERGVQIARHLAAKPALYRALQKQTLNVNLRRRILEDVPFGMALEGLTAADLPYQNQT</sequence>
<reference evidence="3" key="1">
    <citation type="journal article" date="2019" name="Int. J. Syst. Evol. Microbiol.">
        <title>The Global Catalogue of Microorganisms (GCM) 10K type strain sequencing project: providing services to taxonomists for standard genome sequencing and annotation.</title>
        <authorList>
            <consortium name="The Broad Institute Genomics Platform"/>
            <consortium name="The Broad Institute Genome Sequencing Center for Infectious Disease"/>
            <person name="Wu L."/>
            <person name="Ma J."/>
        </authorList>
    </citation>
    <scope>NUCLEOTIDE SEQUENCE [LARGE SCALE GENOMIC DNA]</scope>
    <source>
        <strain evidence="3">CCM 7043</strain>
    </source>
</reference>
<comment type="similarity">
    <text evidence="1">Belongs to the enoyl-CoA hydratase/isomerase family.</text>
</comment>
<evidence type="ECO:0000256" key="1">
    <source>
        <dbReference type="ARBA" id="ARBA00005254"/>
    </source>
</evidence>
<gene>
    <name evidence="2" type="ORF">ACFSJD_10810</name>
</gene>
<organism evidence="2 3">
    <name type="scientific">Pseudonocardia yunnanensis</name>
    <dbReference type="NCBI Taxonomy" id="58107"/>
    <lineage>
        <taxon>Bacteria</taxon>
        <taxon>Bacillati</taxon>
        <taxon>Actinomycetota</taxon>
        <taxon>Actinomycetes</taxon>
        <taxon>Pseudonocardiales</taxon>
        <taxon>Pseudonocardiaceae</taxon>
        <taxon>Pseudonocardia</taxon>
    </lineage>
</organism>
<dbReference type="CDD" id="cd06558">
    <property type="entry name" value="crotonase-like"/>
    <property type="match status" value="1"/>
</dbReference>
<dbReference type="EMBL" id="JBHUCO010000012">
    <property type="protein sequence ID" value="MFD1517982.1"/>
    <property type="molecule type" value="Genomic_DNA"/>
</dbReference>
<comment type="caution">
    <text evidence="2">The sequence shown here is derived from an EMBL/GenBank/DDBJ whole genome shotgun (WGS) entry which is preliminary data.</text>
</comment>
<dbReference type="InterPro" id="IPR001753">
    <property type="entry name" value="Enoyl-CoA_hydra/iso"/>
</dbReference>
<dbReference type="RefSeq" id="WP_344720001.1">
    <property type="nucleotide sequence ID" value="NZ_BAAAUS010000006.1"/>
</dbReference>